<protein>
    <submittedName>
        <fullName evidence="1">Uncharacterized protein</fullName>
    </submittedName>
</protein>
<reference evidence="1 2" key="1">
    <citation type="submission" date="2016-12" db="EMBL/GenBank/DDBJ databases">
        <title>Trade-off between light-utilization and light-protection in marine flavobacteria.</title>
        <authorList>
            <person name="Kumagai Y."/>
            <person name="Yoshizawa S."/>
            <person name="Kogure K."/>
            <person name="Iwasaki W."/>
        </authorList>
    </citation>
    <scope>NUCLEOTIDE SEQUENCE [LARGE SCALE GENOMIC DNA]</scope>
    <source>
        <strain evidence="1 2">ATCC 43844</strain>
    </source>
</reference>
<gene>
    <name evidence="1" type="ORF">BTO16_01090</name>
</gene>
<name>A0A2S7WVD7_9FLAO</name>
<dbReference type="EMBL" id="MSCM01000001">
    <property type="protein sequence ID" value="PQJ81262.1"/>
    <property type="molecule type" value="Genomic_DNA"/>
</dbReference>
<dbReference type="Proteomes" id="UP000239068">
    <property type="component" value="Unassembled WGS sequence"/>
</dbReference>
<keyword evidence="2" id="KW-1185">Reference proteome</keyword>
<evidence type="ECO:0000313" key="1">
    <source>
        <dbReference type="EMBL" id="PQJ81262.1"/>
    </source>
</evidence>
<dbReference type="AlphaFoldDB" id="A0A2S7WVD7"/>
<dbReference type="OrthoDB" id="1440074at2"/>
<sequence length="97" mass="11635">MSITNNNSYLETSWSDCIENSQDFDRLINWLSGEFILYQQDENQVLKVYFPNGWFIVSFKKGINNEYKVLMKHKSKFTFIDIKKQLLLAIDRFKKIN</sequence>
<accession>A0A2S7WVD7</accession>
<comment type="caution">
    <text evidence="1">The sequence shown here is derived from an EMBL/GenBank/DDBJ whole genome shotgun (WGS) entry which is preliminary data.</text>
</comment>
<dbReference type="RefSeq" id="WP_105019841.1">
    <property type="nucleotide sequence ID" value="NZ_MSCM01000001.1"/>
</dbReference>
<proteinExistence type="predicted"/>
<organism evidence="1 2">
    <name type="scientific">Polaribacter glomeratus</name>
    <dbReference type="NCBI Taxonomy" id="102"/>
    <lineage>
        <taxon>Bacteria</taxon>
        <taxon>Pseudomonadati</taxon>
        <taxon>Bacteroidota</taxon>
        <taxon>Flavobacteriia</taxon>
        <taxon>Flavobacteriales</taxon>
        <taxon>Flavobacteriaceae</taxon>
    </lineage>
</organism>
<evidence type="ECO:0000313" key="2">
    <source>
        <dbReference type="Proteomes" id="UP000239068"/>
    </source>
</evidence>